<proteinExistence type="predicted"/>
<name>A0A1I3ZRV2_9PROT</name>
<evidence type="ECO:0000256" key="3">
    <source>
        <dbReference type="ARBA" id="ARBA00022729"/>
    </source>
</evidence>
<dbReference type="GO" id="GO:0016020">
    <property type="term" value="C:membrane"/>
    <property type="evidence" value="ECO:0007669"/>
    <property type="project" value="UniProtKB-SubCell"/>
</dbReference>
<evidence type="ECO:0000256" key="2">
    <source>
        <dbReference type="ARBA" id="ARBA00022692"/>
    </source>
</evidence>
<dbReference type="NCBIfam" id="TIGR04211">
    <property type="entry name" value="SH3_and_anchor"/>
    <property type="match status" value="1"/>
</dbReference>
<dbReference type="RefSeq" id="WP_211753365.1">
    <property type="nucleotide sequence ID" value="NZ_FOSP01000007.1"/>
</dbReference>
<evidence type="ECO:0000256" key="4">
    <source>
        <dbReference type="ARBA" id="ARBA00022989"/>
    </source>
</evidence>
<dbReference type="AlphaFoldDB" id="A0A1I3ZRV2"/>
<dbReference type="STRING" id="52441.SAMN05216302_100713"/>
<gene>
    <name evidence="9" type="ORF">SAMN05216302_100713</name>
</gene>
<dbReference type="Gene3D" id="2.30.30.40">
    <property type="entry name" value="SH3 Domains"/>
    <property type="match status" value="1"/>
</dbReference>
<evidence type="ECO:0000256" key="6">
    <source>
        <dbReference type="SAM" id="Coils"/>
    </source>
</evidence>
<keyword evidence="2 7" id="KW-0812">Transmembrane</keyword>
<sequence>MFTHAIAETRYVTDQFEITLRTGSSSSHAIQRMVKSGTLLEVLEQDEESGYSKVQTSSGVEGWVLTRYLMREPAARTQLQNLVKQVTNNAPQNSSIRSQMDLIKTEYDNANNRIRDLEQDKKQLEHQLNEIKNASANVLAIDAENQQLHQKFTEAKSQLEVLQEQYTRLNDSHEKDWFITGALVLLGGLLLGLIIPKISWQRRSRYGSF</sequence>
<dbReference type="PROSITE" id="PS51781">
    <property type="entry name" value="SH3B"/>
    <property type="match status" value="1"/>
</dbReference>
<keyword evidence="10" id="KW-1185">Reference proteome</keyword>
<evidence type="ECO:0000256" key="5">
    <source>
        <dbReference type="ARBA" id="ARBA00023136"/>
    </source>
</evidence>
<protein>
    <submittedName>
        <fullName evidence="9">SH3 domain protein</fullName>
    </submittedName>
</protein>
<dbReference type="Gene3D" id="1.10.287.1490">
    <property type="match status" value="1"/>
</dbReference>
<evidence type="ECO:0000313" key="9">
    <source>
        <dbReference type="EMBL" id="SFK46411.1"/>
    </source>
</evidence>
<dbReference type="Proteomes" id="UP000199533">
    <property type="component" value="Unassembled WGS sequence"/>
</dbReference>
<keyword evidence="4 7" id="KW-1133">Transmembrane helix</keyword>
<feature type="domain" description="SH3b" evidence="8">
    <location>
        <begin position="7"/>
        <end position="73"/>
    </location>
</feature>
<evidence type="ECO:0000256" key="7">
    <source>
        <dbReference type="SAM" id="Phobius"/>
    </source>
</evidence>
<dbReference type="InterPro" id="IPR003646">
    <property type="entry name" value="SH3-like_bac-type"/>
</dbReference>
<keyword evidence="3" id="KW-0732">Signal</keyword>
<dbReference type="Pfam" id="PF08239">
    <property type="entry name" value="SH3_3"/>
    <property type="match status" value="1"/>
</dbReference>
<keyword evidence="6" id="KW-0175">Coiled coil</keyword>
<feature type="coiled-coil region" evidence="6">
    <location>
        <begin position="100"/>
        <end position="172"/>
    </location>
</feature>
<dbReference type="InterPro" id="IPR016476">
    <property type="entry name" value="SH3_dom_pro"/>
</dbReference>
<feature type="transmembrane region" description="Helical" evidence="7">
    <location>
        <begin position="177"/>
        <end position="195"/>
    </location>
</feature>
<keyword evidence="5 7" id="KW-0472">Membrane</keyword>
<dbReference type="EMBL" id="FOSP01000007">
    <property type="protein sequence ID" value="SFK46411.1"/>
    <property type="molecule type" value="Genomic_DNA"/>
</dbReference>
<evidence type="ECO:0000256" key="1">
    <source>
        <dbReference type="ARBA" id="ARBA00004167"/>
    </source>
</evidence>
<reference evidence="10" key="1">
    <citation type="submission" date="2016-10" db="EMBL/GenBank/DDBJ databases">
        <authorList>
            <person name="Varghese N."/>
            <person name="Submissions S."/>
        </authorList>
    </citation>
    <scope>NUCLEOTIDE SEQUENCE [LARGE SCALE GENOMIC DNA]</scope>
    <source>
        <strain evidence="10">Nm69</strain>
    </source>
</reference>
<comment type="subcellular location">
    <subcellularLocation>
        <location evidence="1">Membrane</location>
        <topology evidence="1">Single-pass membrane protein</topology>
    </subcellularLocation>
</comment>
<accession>A0A1I3ZRV2</accession>
<dbReference type="SMART" id="SM00287">
    <property type="entry name" value="SH3b"/>
    <property type="match status" value="1"/>
</dbReference>
<evidence type="ECO:0000313" key="10">
    <source>
        <dbReference type="Proteomes" id="UP000199533"/>
    </source>
</evidence>
<evidence type="ECO:0000259" key="8">
    <source>
        <dbReference type="PROSITE" id="PS51781"/>
    </source>
</evidence>
<organism evidence="9 10">
    <name type="scientific">Nitrosomonas aestuarii</name>
    <dbReference type="NCBI Taxonomy" id="52441"/>
    <lineage>
        <taxon>Bacteria</taxon>
        <taxon>Pseudomonadati</taxon>
        <taxon>Pseudomonadota</taxon>
        <taxon>Betaproteobacteria</taxon>
        <taxon>Nitrosomonadales</taxon>
        <taxon>Nitrosomonadaceae</taxon>
        <taxon>Nitrosomonas</taxon>
    </lineage>
</organism>